<comment type="caution">
    <text evidence="1">The sequence shown here is derived from an EMBL/GenBank/DDBJ whole genome shotgun (WGS) entry which is preliminary data.</text>
</comment>
<evidence type="ECO:0000313" key="1">
    <source>
        <dbReference type="EMBL" id="KAF3496075.1"/>
    </source>
</evidence>
<dbReference type="Proteomes" id="UP000266723">
    <property type="component" value="Unassembled WGS sequence"/>
</dbReference>
<sequence length="145" mass="15608">MGDFRFSLSTATSPPIGDSLVSVSLSVALGFSLSRWLSSATSLSVSLSTLLWFLSLDGYFSFHRWISGFSLSLSVALPSTATELPLGVSPRSTTARDGQLSRWLSSDRKLCQPVSSASPFFPQRSLASLTLKLVWPVRPSTACTD</sequence>
<organism evidence="1 2">
    <name type="scientific">Brassica cretica</name>
    <name type="common">Mustard</name>
    <dbReference type="NCBI Taxonomy" id="69181"/>
    <lineage>
        <taxon>Eukaryota</taxon>
        <taxon>Viridiplantae</taxon>
        <taxon>Streptophyta</taxon>
        <taxon>Embryophyta</taxon>
        <taxon>Tracheophyta</taxon>
        <taxon>Spermatophyta</taxon>
        <taxon>Magnoliopsida</taxon>
        <taxon>eudicotyledons</taxon>
        <taxon>Gunneridae</taxon>
        <taxon>Pentapetalae</taxon>
        <taxon>rosids</taxon>
        <taxon>malvids</taxon>
        <taxon>Brassicales</taxon>
        <taxon>Brassicaceae</taxon>
        <taxon>Brassiceae</taxon>
        <taxon>Brassica</taxon>
    </lineage>
</organism>
<dbReference type="EMBL" id="QGKV02002055">
    <property type="protein sequence ID" value="KAF3496075.1"/>
    <property type="molecule type" value="Genomic_DNA"/>
</dbReference>
<evidence type="ECO:0000313" key="2">
    <source>
        <dbReference type="Proteomes" id="UP000266723"/>
    </source>
</evidence>
<evidence type="ECO:0008006" key="3">
    <source>
        <dbReference type="Google" id="ProtNLM"/>
    </source>
</evidence>
<reference evidence="1 2" key="1">
    <citation type="journal article" date="2020" name="BMC Genomics">
        <title>Intraspecific diversification of the crop wild relative Brassica cretica Lam. using demographic model selection.</title>
        <authorList>
            <person name="Kioukis A."/>
            <person name="Michalopoulou V.A."/>
            <person name="Briers L."/>
            <person name="Pirintsos S."/>
            <person name="Studholme D.J."/>
            <person name="Pavlidis P."/>
            <person name="Sarris P.F."/>
        </authorList>
    </citation>
    <scope>NUCLEOTIDE SEQUENCE [LARGE SCALE GENOMIC DNA]</scope>
    <source>
        <strain evidence="2">cv. PFS-1207/04</strain>
    </source>
</reference>
<gene>
    <name evidence="1" type="ORF">DY000_02053779</name>
</gene>
<protein>
    <recommendedName>
        <fullName evidence="3">Secreted protein</fullName>
    </recommendedName>
</protein>
<accession>A0ABQ7AEJ3</accession>
<keyword evidence="2" id="KW-1185">Reference proteome</keyword>
<proteinExistence type="predicted"/>
<name>A0ABQ7AEJ3_BRACR</name>